<proteinExistence type="predicted"/>
<organism evidence="1 2">
    <name type="scientific">Hypoxylon rubiginosum</name>
    <dbReference type="NCBI Taxonomy" id="110542"/>
    <lineage>
        <taxon>Eukaryota</taxon>
        <taxon>Fungi</taxon>
        <taxon>Dikarya</taxon>
        <taxon>Ascomycota</taxon>
        <taxon>Pezizomycotina</taxon>
        <taxon>Sordariomycetes</taxon>
        <taxon>Xylariomycetidae</taxon>
        <taxon>Xylariales</taxon>
        <taxon>Hypoxylaceae</taxon>
        <taxon>Hypoxylon</taxon>
    </lineage>
</organism>
<comment type="caution">
    <text evidence="1">The sequence shown here is derived from an EMBL/GenBank/DDBJ whole genome shotgun (WGS) entry which is preliminary data.</text>
</comment>
<accession>A0ACB9YIC3</accession>
<dbReference type="EMBL" id="MU393679">
    <property type="protein sequence ID" value="KAI4858866.1"/>
    <property type="molecule type" value="Genomic_DNA"/>
</dbReference>
<reference evidence="1 2" key="1">
    <citation type="journal article" date="2022" name="New Phytol.">
        <title>Ecological generalism drives hyperdiversity of secondary metabolite gene clusters in xylarialean endophytes.</title>
        <authorList>
            <person name="Franco M.E.E."/>
            <person name="Wisecaver J.H."/>
            <person name="Arnold A.E."/>
            <person name="Ju Y.M."/>
            <person name="Slot J.C."/>
            <person name="Ahrendt S."/>
            <person name="Moore L.P."/>
            <person name="Eastman K.E."/>
            <person name="Scott K."/>
            <person name="Konkel Z."/>
            <person name="Mondo S.J."/>
            <person name="Kuo A."/>
            <person name="Hayes R.D."/>
            <person name="Haridas S."/>
            <person name="Andreopoulos B."/>
            <person name="Riley R."/>
            <person name="LaButti K."/>
            <person name="Pangilinan J."/>
            <person name="Lipzen A."/>
            <person name="Amirebrahimi M."/>
            <person name="Yan J."/>
            <person name="Adam C."/>
            <person name="Keymanesh K."/>
            <person name="Ng V."/>
            <person name="Louie K."/>
            <person name="Northen T."/>
            <person name="Drula E."/>
            <person name="Henrissat B."/>
            <person name="Hsieh H.M."/>
            <person name="Youens-Clark K."/>
            <person name="Lutzoni F."/>
            <person name="Miadlikowska J."/>
            <person name="Eastwood D.C."/>
            <person name="Hamelin R.C."/>
            <person name="Grigoriev I.V."/>
            <person name="U'Ren J.M."/>
        </authorList>
    </citation>
    <scope>NUCLEOTIDE SEQUENCE [LARGE SCALE GENOMIC DNA]</scope>
    <source>
        <strain evidence="1 2">CBS 119005</strain>
    </source>
</reference>
<keyword evidence="2" id="KW-1185">Reference proteome</keyword>
<evidence type="ECO:0000313" key="2">
    <source>
        <dbReference type="Proteomes" id="UP001497700"/>
    </source>
</evidence>
<sequence>MLPSPLSPQSPPGSRIRLRSACNQCCTAKVKCSGEITGCERCRTTGSNCVYMESRVGKVPGIRARRKQLAGRETPRPPMRATSSGDRSSTSNLAPSELGFQPSDSDVGIEWTTDWHLDGANFADDSSNIQVARNTSIEGTSISSDSATALDGNADFSMTMDVNLDDLLMHQQPISPRMQHAEDSPAMPQVLISLGLRPRSEADSQCCLEACQIINDLENYIMADLRAFKIILGIVRKALEKLTYLIGLQQSSRNFRCLMLFVTLMYQVLELLEVCMSIVADEEERQRSRSLTGDLSGLGFGGFSIDAEEQSAFRTQTIRKEIQQSIEVVGRLRALAGVGADPYLANSSQSAPSKAERDCYLDLEIRLRDLAPRCIGKR</sequence>
<name>A0ACB9YIC3_9PEZI</name>
<protein>
    <submittedName>
        <fullName evidence="1">Uncharacterized protein</fullName>
    </submittedName>
</protein>
<dbReference type="Proteomes" id="UP001497700">
    <property type="component" value="Unassembled WGS sequence"/>
</dbReference>
<evidence type="ECO:0000313" key="1">
    <source>
        <dbReference type="EMBL" id="KAI4858866.1"/>
    </source>
</evidence>
<gene>
    <name evidence="1" type="ORF">F4820DRAFT_441518</name>
</gene>